<dbReference type="Gene3D" id="4.10.60.10">
    <property type="entry name" value="Zinc finger, CCHC-type"/>
    <property type="match status" value="1"/>
</dbReference>
<dbReference type="InterPro" id="IPR014891">
    <property type="entry name" value="DWNN_domain"/>
</dbReference>
<evidence type="ECO:0000313" key="7">
    <source>
        <dbReference type="Proteomes" id="UP000663865"/>
    </source>
</evidence>
<dbReference type="InterPro" id="IPR036875">
    <property type="entry name" value="Znf_CCHC_sf"/>
</dbReference>
<evidence type="ECO:0000313" key="5">
    <source>
        <dbReference type="EMBL" id="CAF3794781.1"/>
    </source>
</evidence>
<dbReference type="GO" id="GO:0003676">
    <property type="term" value="F:nucleic acid binding"/>
    <property type="evidence" value="ECO:0007669"/>
    <property type="project" value="InterPro"/>
</dbReference>
<dbReference type="Gene3D" id="3.10.20.90">
    <property type="entry name" value="Phosphatidylinositol 3-kinase Catalytic Subunit, Chain A, domain 1"/>
    <property type="match status" value="1"/>
</dbReference>
<gene>
    <name evidence="5" type="ORF">KIK155_LOCUS32077</name>
    <name evidence="6" type="ORF">TOA249_LOCUS21134</name>
</gene>
<sequence>MAATSSMSFIRYRYKSEKDFRYFLCDGRDCSVAHLKKVLNGKSSKPILRRSKDEIVLTITDESTNKEYQDDHDLIPSNTSVIVERRLREIFQPLTPETVRYQPILFDDVIDQNLRPGLQSRTSTNRISGKNTLEKPTTELECIKHIQQSIYYTSKPTSYICHYCNQYGHMKRHCPLLIENSTAKIRQTINSTHKSMTFNVNNTNIKKSLSNKFETSLDTPQVMPAPFPPAFCSSNIFPQHSSPKIIIDLRSDNEDDAVLIQTAPGKILASPSHMASRYSPYQLQNGQCHRLRMSHTSPGISRNNFTGMPRDKLNN</sequence>
<dbReference type="EMBL" id="CAJOBS010001798">
    <property type="protein sequence ID" value="CAF4762996.1"/>
    <property type="molecule type" value="Genomic_DNA"/>
</dbReference>
<evidence type="ECO:0000256" key="1">
    <source>
        <dbReference type="PROSITE-ProRule" id="PRU00047"/>
    </source>
</evidence>
<keyword evidence="1" id="KW-0862">Zinc</keyword>
<dbReference type="Proteomes" id="UP000663838">
    <property type="component" value="Unassembled WGS sequence"/>
</dbReference>
<evidence type="ECO:0000313" key="6">
    <source>
        <dbReference type="EMBL" id="CAF4762996.1"/>
    </source>
</evidence>
<comment type="caution">
    <text evidence="5">The sequence shown here is derived from an EMBL/GenBank/DDBJ whole genome shotgun (WGS) entry which is preliminary data.</text>
</comment>
<dbReference type="PROSITE" id="PS51282">
    <property type="entry name" value="DWNN"/>
    <property type="match status" value="1"/>
</dbReference>
<dbReference type="InterPro" id="IPR001878">
    <property type="entry name" value="Znf_CCHC"/>
</dbReference>
<feature type="domain" description="CCHC-type" evidence="3">
    <location>
        <begin position="161"/>
        <end position="175"/>
    </location>
</feature>
<dbReference type="Pfam" id="PF08783">
    <property type="entry name" value="DWNN"/>
    <property type="match status" value="1"/>
</dbReference>
<reference evidence="5" key="1">
    <citation type="submission" date="2021-02" db="EMBL/GenBank/DDBJ databases">
        <authorList>
            <person name="Nowell W R."/>
        </authorList>
    </citation>
    <scope>NUCLEOTIDE SEQUENCE</scope>
</reference>
<dbReference type="SUPFAM" id="SSF57756">
    <property type="entry name" value="Retrovirus zinc finger-like domains"/>
    <property type="match status" value="1"/>
</dbReference>
<dbReference type="AlphaFoldDB" id="A0A819AY95"/>
<evidence type="ECO:0000259" key="4">
    <source>
        <dbReference type="PROSITE" id="PS51282"/>
    </source>
</evidence>
<evidence type="ECO:0008006" key="8">
    <source>
        <dbReference type="Google" id="ProtNLM"/>
    </source>
</evidence>
<proteinExistence type="predicted"/>
<dbReference type="Proteomes" id="UP000663865">
    <property type="component" value="Unassembled WGS sequence"/>
</dbReference>
<evidence type="ECO:0000259" key="3">
    <source>
        <dbReference type="PROSITE" id="PS50158"/>
    </source>
</evidence>
<feature type="compositionally biased region" description="Polar residues" evidence="2">
    <location>
        <begin position="295"/>
        <end position="306"/>
    </location>
</feature>
<feature type="domain" description="DWNN" evidence="4">
    <location>
        <begin position="10"/>
        <end position="87"/>
    </location>
</feature>
<dbReference type="EMBL" id="CAJNYV010006023">
    <property type="protein sequence ID" value="CAF3794781.1"/>
    <property type="molecule type" value="Genomic_DNA"/>
</dbReference>
<keyword evidence="1" id="KW-0863">Zinc-finger</keyword>
<keyword evidence="1" id="KW-0479">Metal-binding</keyword>
<dbReference type="SMART" id="SM01180">
    <property type="entry name" value="DWNN"/>
    <property type="match status" value="1"/>
</dbReference>
<organism evidence="5 7">
    <name type="scientific">Rotaria socialis</name>
    <dbReference type="NCBI Taxonomy" id="392032"/>
    <lineage>
        <taxon>Eukaryota</taxon>
        <taxon>Metazoa</taxon>
        <taxon>Spiralia</taxon>
        <taxon>Gnathifera</taxon>
        <taxon>Rotifera</taxon>
        <taxon>Eurotatoria</taxon>
        <taxon>Bdelloidea</taxon>
        <taxon>Philodinida</taxon>
        <taxon>Philodinidae</taxon>
        <taxon>Rotaria</taxon>
    </lineage>
</organism>
<dbReference type="GO" id="GO:0008270">
    <property type="term" value="F:zinc ion binding"/>
    <property type="evidence" value="ECO:0007669"/>
    <property type="project" value="UniProtKB-KW"/>
</dbReference>
<evidence type="ECO:0000256" key="2">
    <source>
        <dbReference type="SAM" id="MobiDB-lite"/>
    </source>
</evidence>
<accession>A0A819AY95</accession>
<feature type="region of interest" description="Disordered" evidence="2">
    <location>
        <begin position="295"/>
        <end position="315"/>
    </location>
</feature>
<protein>
    <recommendedName>
        <fullName evidence="8">CCHC-type domain-containing protein</fullName>
    </recommendedName>
</protein>
<dbReference type="PROSITE" id="PS50158">
    <property type="entry name" value="ZF_CCHC"/>
    <property type="match status" value="1"/>
</dbReference>
<name>A0A819AY95_9BILA</name>